<dbReference type="EMBL" id="QLNT01000030">
    <property type="protein sequence ID" value="KAF3056964.1"/>
    <property type="molecule type" value="Genomic_DNA"/>
</dbReference>
<dbReference type="Proteomes" id="UP000801864">
    <property type="component" value="Unassembled WGS sequence"/>
</dbReference>
<organism evidence="1 2">
    <name type="scientific">Trichoderma lentiforme</name>
    <dbReference type="NCBI Taxonomy" id="1567552"/>
    <lineage>
        <taxon>Eukaryota</taxon>
        <taxon>Fungi</taxon>
        <taxon>Dikarya</taxon>
        <taxon>Ascomycota</taxon>
        <taxon>Pezizomycotina</taxon>
        <taxon>Sordariomycetes</taxon>
        <taxon>Hypocreomycetidae</taxon>
        <taxon>Hypocreales</taxon>
        <taxon>Hypocreaceae</taxon>
        <taxon>Trichoderma</taxon>
    </lineage>
</organism>
<name>A0A9P5C8M0_9HYPO</name>
<accession>A0A9P5C8M0</accession>
<protein>
    <submittedName>
        <fullName evidence="1">Uncharacterized protein</fullName>
    </submittedName>
</protein>
<evidence type="ECO:0000313" key="2">
    <source>
        <dbReference type="Proteomes" id="UP000801864"/>
    </source>
</evidence>
<evidence type="ECO:0000313" key="1">
    <source>
        <dbReference type="EMBL" id="KAF3056964.1"/>
    </source>
</evidence>
<gene>
    <name evidence="1" type="ORF">CFAM422_012560</name>
</gene>
<comment type="caution">
    <text evidence="1">The sequence shown here is derived from an EMBL/GenBank/DDBJ whole genome shotgun (WGS) entry which is preliminary data.</text>
</comment>
<proteinExistence type="predicted"/>
<dbReference type="AlphaFoldDB" id="A0A9P5C8M0"/>
<sequence length="81" mass="8933">MPHLIRAAPCVRRVTFEVGDPVKYAYPVSAATEFRPEDRSWPVAGSWATFSARRYGRPVNPRICCILVKAGSRGLETARGG</sequence>
<keyword evidence="2" id="KW-1185">Reference proteome</keyword>
<reference evidence="1 2" key="1">
    <citation type="submission" date="2018-06" db="EMBL/GenBank/DDBJ databases">
        <title>Genome analysis of cellulolytic fungus Trichoderma lentiforme CFAM-422.</title>
        <authorList>
            <person name="Steindorff A.S."/>
            <person name="Formighieri E.F."/>
            <person name="Midorikawa G.E.O."/>
            <person name="Tamietti M.S."/>
            <person name="Ramos E.Z."/>
            <person name="Silva A.S."/>
            <person name="Bon E.P.S."/>
            <person name="Mendes T.D."/>
            <person name="Damaso M.C.T."/>
            <person name="Favaro L.C.L."/>
        </authorList>
    </citation>
    <scope>NUCLEOTIDE SEQUENCE [LARGE SCALE GENOMIC DNA]</scope>
    <source>
        <strain evidence="1 2">CFAM-422</strain>
    </source>
</reference>